<evidence type="ECO:0000256" key="1">
    <source>
        <dbReference type="SAM" id="MobiDB-lite"/>
    </source>
</evidence>
<name>A0A9D7HMR2_9PROT</name>
<sequence length="324" mass="35332">MRPATLVHALMAAAALGLAACAPMQPDAGPASPARPAEAEAAPAGFVAPERANYTPFGMVLITASDRDGEYFSLSTKIAFDFDAQGRLTLATRQEALIDQNDDPALDHECTDKGGGMNQRTAWFPDTALFVREGALQSVRLAAGKTAGLVPLARDERGFMMVMGPRARQTEYAFVPCVGGHRVAHGDRLNGFLPREATLIIRPASGGRLQLSLPRDLEPFLLLRYREGAMIPVPLRPVLASVDMAERRLVMQYQSTFPLAPPIRKIELRAIKPDGRPGPDETAERYRERTEATLGDLRQCPPPVKPMEPCASPRRAVDRRIFSP</sequence>
<comment type="caution">
    <text evidence="3">The sequence shown here is derived from an EMBL/GenBank/DDBJ whole genome shotgun (WGS) entry which is preliminary data.</text>
</comment>
<reference evidence="3" key="1">
    <citation type="submission" date="2020-10" db="EMBL/GenBank/DDBJ databases">
        <title>Connecting structure to function with the recovery of over 1000 high-quality activated sludge metagenome-assembled genomes encoding full-length rRNA genes using long-read sequencing.</title>
        <authorList>
            <person name="Singleton C.M."/>
            <person name="Petriglieri F."/>
            <person name="Kristensen J.M."/>
            <person name="Kirkegaard R.H."/>
            <person name="Michaelsen T.Y."/>
            <person name="Andersen M.H."/>
            <person name="Karst S.M."/>
            <person name="Dueholm M.S."/>
            <person name="Nielsen P.H."/>
            <person name="Albertsen M."/>
        </authorList>
    </citation>
    <scope>NUCLEOTIDE SEQUENCE</scope>
    <source>
        <strain evidence="3">Bjer_18-Q3-R1-45_BAT3C.347</strain>
    </source>
</reference>
<evidence type="ECO:0000313" key="3">
    <source>
        <dbReference type="EMBL" id="MBK6974379.1"/>
    </source>
</evidence>
<feature type="signal peptide" evidence="2">
    <location>
        <begin position="1"/>
        <end position="19"/>
    </location>
</feature>
<protein>
    <recommendedName>
        <fullName evidence="5">Lipoprotein</fullName>
    </recommendedName>
</protein>
<dbReference type="EMBL" id="JADJEV010000004">
    <property type="protein sequence ID" value="MBK6974379.1"/>
    <property type="molecule type" value="Genomic_DNA"/>
</dbReference>
<dbReference type="AlphaFoldDB" id="A0A9D7HMR2"/>
<gene>
    <name evidence="3" type="ORF">IPH26_16010</name>
</gene>
<proteinExistence type="predicted"/>
<dbReference type="Proteomes" id="UP000807785">
    <property type="component" value="Unassembled WGS sequence"/>
</dbReference>
<evidence type="ECO:0000313" key="4">
    <source>
        <dbReference type="Proteomes" id="UP000807785"/>
    </source>
</evidence>
<evidence type="ECO:0000256" key="2">
    <source>
        <dbReference type="SAM" id="SignalP"/>
    </source>
</evidence>
<accession>A0A9D7HMR2</accession>
<feature type="chain" id="PRO_5038911699" description="Lipoprotein" evidence="2">
    <location>
        <begin position="20"/>
        <end position="324"/>
    </location>
</feature>
<feature type="region of interest" description="Disordered" evidence="1">
    <location>
        <begin position="296"/>
        <end position="324"/>
    </location>
</feature>
<keyword evidence="2" id="KW-0732">Signal</keyword>
<organism evidence="3 4">
    <name type="scientific">Candidatus Methylophosphatis roskildensis</name>
    <dbReference type="NCBI Taxonomy" id="2899263"/>
    <lineage>
        <taxon>Bacteria</taxon>
        <taxon>Pseudomonadati</taxon>
        <taxon>Pseudomonadota</taxon>
        <taxon>Betaproteobacteria</taxon>
        <taxon>Nitrosomonadales</taxon>
        <taxon>Sterolibacteriaceae</taxon>
        <taxon>Candidatus Methylophosphatis</taxon>
    </lineage>
</organism>
<dbReference type="PROSITE" id="PS51257">
    <property type="entry name" value="PROKAR_LIPOPROTEIN"/>
    <property type="match status" value="1"/>
</dbReference>
<feature type="compositionally biased region" description="Basic and acidic residues" evidence="1">
    <location>
        <begin position="315"/>
        <end position="324"/>
    </location>
</feature>
<evidence type="ECO:0008006" key="5">
    <source>
        <dbReference type="Google" id="ProtNLM"/>
    </source>
</evidence>